<feature type="domain" description="Tyrosinase copper-binding" evidence="4">
    <location>
        <begin position="134"/>
        <end position="151"/>
    </location>
</feature>
<evidence type="ECO:0000259" key="4">
    <source>
        <dbReference type="PROSITE" id="PS00497"/>
    </source>
</evidence>
<gene>
    <name evidence="6" type="ORF">FSP39_012274</name>
</gene>
<dbReference type="InterPro" id="IPR050316">
    <property type="entry name" value="Tyrosinase/Hemocyanin"/>
</dbReference>
<evidence type="ECO:0000313" key="7">
    <source>
        <dbReference type="Proteomes" id="UP001186944"/>
    </source>
</evidence>
<protein>
    <recommendedName>
        <fullName evidence="4 5">Tyrosinase copper-binding domain-containing protein</fullName>
    </recommendedName>
</protein>
<feature type="region of interest" description="Disordered" evidence="3">
    <location>
        <begin position="549"/>
        <end position="584"/>
    </location>
</feature>
<dbReference type="InterPro" id="IPR036508">
    <property type="entry name" value="Chitin-bd_dom_sf"/>
</dbReference>
<dbReference type="GO" id="GO:0016491">
    <property type="term" value="F:oxidoreductase activity"/>
    <property type="evidence" value="ECO:0007669"/>
    <property type="project" value="InterPro"/>
</dbReference>
<dbReference type="GO" id="GO:0008061">
    <property type="term" value="F:chitin binding"/>
    <property type="evidence" value="ECO:0007669"/>
    <property type="project" value="InterPro"/>
</dbReference>
<dbReference type="GO" id="GO:0046872">
    <property type="term" value="F:metal ion binding"/>
    <property type="evidence" value="ECO:0007669"/>
    <property type="project" value="UniProtKB-KW"/>
</dbReference>
<name>A0AA88XIM2_PINIB</name>
<keyword evidence="1" id="KW-0479">Metal-binding</keyword>
<keyword evidence="7" id="KW-1185">Reference proteome</keyword>
<feature type="domain" description="Tyrosinase copper-binding" evidence="5">
    <location>
        <begin position="273"/>
        <end position="284"/>
    </location>
</feature>
<dbReference type="PROSITE" id="PS00497">
    <property type="entry name" value="TYROSINASE_1"/>
    <property type="match status" value="1"/>
</dbReference>
<dbReference type="SUPFAM" id="SSF57625">
    <property type="entry name" value="Invertebrate chitin-binding proteins"/>
    <property type="match status" value="1"/>
</dbReference>
<dbReference type="InterPro" id="IPR008922">
    <property type="entry name" value="Di-copper_centre_dom_sf"/>
</dbReference>
<evidence type="ECO:0000256" key="3">
    <source>
        <dbReference type="SAM" id="MobiDB-lite"/>
    </source>
</evidence>
<accession>A0AA88XIM2</accession>
<sequence>MIEEIPVPKSLENCFSRYAAKTSISKTVGQSINWICVHQYTWAMNGKRGWMPYNITADVNRWFGSLLQFTKRRNVIRFRRQTNRGRKEIRAMSEKEKYNFFRAVNLLKADRSVYPNRYDAISALHQGITEISAHGGPNFLGWHRVYLTMFENALREYIPSVTLPYWDSTLDDKMANPANSIIWTKHFFGNGNGIVNSGPFANWMTPSGPLIRNIGNGGQLFRTSDIRRVLSRRRVMEITEPLGPTATNLEFHHGEVHLYVEGQMSDLTTASHDPLFYLHHCYVDYIWELFRKRQRMMGINPERDYPIIVNHTLHTANAPLGLGALRNRDSFKNSMIAGIYHYESSPHCSARRRSCGSPYLTCGNIGREWTCISNDKSTAPADTPTSSMANGMTTNDMNMLRNIQNLRRIQSIQESQNLARSRGRLNMNRNMISPKMGNNPNIDLSRILKVNNIDPNIMIPVLSQTNGNVFSRRFMNSRVSQNMSPGEIAMPINVKGGGNMMVSVHRDRSNPNNFEIHQVTMNTSVGSGFSQMQGQVQIQNPSQAILASMGQQVPSGAQQQIRPQQSANKQQNKEDSCPAIPVNQPFQNTFNINGRSDTRQWVYMPVNIVYRRPPEYKMYNSFAIYNSKPFTTADIYAPAAYKMTKTRLEVESLASYRFCNTGKSGAGAVFIQSNGINYIGNYKEYSIVDHRMAISMSTAFVAVKNPQLGVTEVLLSAYDSCGRVCRPFCKDPKNPSAMRRCSGMLRINSQHPKFYGHDYGEAVYNAWNLQDPNCPHLDNSNIYVTFYCDYEESWPLPGTVPAFRPQQMTIPMQIPMPIPGIRFSQTVSTSIVVCKLRNGCIVRDRCTPCIHGTTRQCEKTCSLYAKCVNGFYQTSYCVDGQKFNPMTGKCEIGICPEEETPPPLNKFLPTTPAPVGTRSKVTPFDD</sequence>
<dbReference type="Proteomes" id="UP001186944">
    <property type="component" value="Unassembled WGS sequence"/>
</dbReference>
<dbReference type="Gene3D" id="1.10.1280.10">
    <property type="entry name" value="Di-copper center containing domain from catechol oxidase"/>
    <property type="match status" value="1"/>
</dbReference>
<dbReference type="Pfam" id="PF00264">
    <property type="entry name" value="Tyrosinase"/>
    <property type="match status" value="1"/>
</dbReference>
<comment type="caution">
    <text evidence="6">The sequence shown here is derived from an EMBL/GenBank/DDBJ whole genome shotgun (WGS) entry which is preliminary data.</text>
</comment>
<dbReference type="PANTHER" id="PTHR11474:SF126">
    <property type="entry name" value="TYROSINASE-LIKE PROTEIN TYR-1-RELATED"/>
    <property type="match status" value="1"/>
</dbReference>
<dbReference type="InterPro" id="IPR002227">
    <property type="entry name" value="Tyrosinase_Cu-bd"/>
</dbReference>
<feature type="region of interest" description="Disordered" evidence="3">
    <location>
        <begin position="906"/>
        <end position="926"/>
    </location>
</feature>
<feature type="compositionally biased region" description="Polar residues" evidence="3">
    <location>
        <begin position="549"/>
        <end position="570"/>
    </location>
</feature>
<organism evidence="6 7">
    <name type="scientific">Pinctada imbricata</name>
    <name type="common">Atlantic pearl-oyster</name>
    <name type="synonym">Pinctada martensii</name>
    <dbReference type="NCBI Taxonomy" id="66713"/>
    <lineage>
        <taxon>Eukaryota</taxon>
        <taxon>Metazoa</taxon>
        <taxon>Spiralia</taxon>
        <taxon>Lophotrochozoa</taxon>
        <taxon>Mollusca</taxon>
        <taxon>Bivalvia</taxon>
        <taxon>Autobranchia</taxon>
        <taxon>Pteriomorphia</taxon>
        <taxon>Pterioida</taxon>
        <taxon>Pterioidea</taxon>
        <taxon>Pteriidae</taxon>
        <taxon>Pinctada</taxon>
    </lineage>
</organism>
<dbReference type="PRINTS" id="PR00092">
    <property type="entry name" value="TYROSINASE"/>
</dbReference>
<evidence type="ECO:0000256" key="2">
    <source>
        <dbReference type="ARBA" id="ARBA00023008"/>
    </source>
</evidence>
<dbReference type="EMBL" id="VSWD01000012">
    <property type="protein sequence ID" value="KAK3086021.1"/>
    <property type="molecule type" value="Genomic_DNA"/>
</dbReference>
<proteinExistence type="predicted"/>
<dbReference type="PANTHER" id="PTHR11474">
    <property type="entry name" value="TYROSINASE FAMILY MEMBER"/>
    <property type="match status" value="1"/>
</dbReference>
<dbReference type="AlphaFoldDB" id="A0AA88XIM2"/>
<evidence type="ECO:0000313" key="6">
    <source>
        <dbReference type="EMBL" id="KAK3086021.1"/>
    </source>
</evidence>
<reference evidence="6" key="1">
    <citation type="submission" date="2019-08" db="EMBL/GenBank/DDBJ databases">
        <title>The improved chromosome-level genome for the pearl oyster Pinctada fucata martensii using PacBio sequencing and Hi-C.</title>
        <authorList>
            <person name="Zheng Z."/>
        </authorList>
    </citation>
    <scope>NUCLEOTIDE SEQUENCE</scope>
    <source>
        <strain evidence="6">ZZ-2019</strain>
        <tissue evidence="6">Adductor muscle</tissue>
    </source>
</reference>
<dbReference type="SUPFAM" id="SSF48056">
    <property type="entry name" value="Di-copper centre-containing domain"/>
    <property type="match status" value="1"/>
</dbReference>
<evidence type="ECO:0000256" key="1">
    <source>
        <dbReference type="ARBA" id="ARBA00022723"/>
    </source>
</evidence>
<dbReference type="PROSITE" id="PS00498">
    <property type="entry name" value="TYROSINASE_2"/>
    <property type="match status" value="1"/>
</dbReference>
<keyword evidence="2" id="KW-0186">Copper</keyword>
<evidence type="ECO:0000259" key="5">
    <source>
        <dbReference type="PROSITE" id="PS00498"/>
    </source>
</evidence>